<proteinExistence type="predicted"/>
<evidence type="ECO:0000313" key="2">
    <source>
        <dbReference type="Proteomes" id="UP000008022"/>
    </source>
</evidence>
<dbReference type="HOGENOM" id="CLU_2692108_0_0_1"/>
<dbReference type="Gramene" id="ORUFI03G26390.1">
    <property type="protein sequence ID" value="ORUFI03G26390.1"/>
    <property type="gene ID" value="ORUFI03G26390"/>
</dbReference>
<protein>
    <submittedName>
        <fullName evidence="1">Uncharacterized protein</fullName>
    </submittedName>
</protein>
<reference evidence="2" key="1">
    <citation type="submission" date="2013-06" db="EMBL/GenBank/DDBJ databases">
        <authorList>
            <person name="Zhao Q."/>
        </authorList>
    </citation>
    <scope>NUCLEOTIDE SEQUENCE</scope>
    <source>
        <strain evidence="2">cv. W1943</strain>
    </source>
</reference>
<name>A0A0E0NY21_ORYRU</name>
<evidence type="ECO:0000313" key="1">
    <source>
        <dbReference type="EnsemblPlants" id="ORUFI03G26390.1"/>
    </source>
</evidence>
<reference evidence="1" key="2">
    <citation type="submission" date="2015-06" db="UniProtKB">
        <authorList>
            <consortium name="EnsemblPlants"/>
        </authorList>
    </citation>
    <scope>IDENTIFICATION</scope>
</reference>
<dbReference type="OMA" id="TVMVETE"/>
<organism evidence="1 2">
    <name type="scientific">Oryza rufipogon</name>
    <name type="common">Brownbeard rice</name>
    <name type="synonym">Asian wild rice</name>
    <dbReference type="NCBI Taxonomy" id="4529"/>
    <lineage>
        <taxon>Eukaryota</taxon>
        <taxon>Viridiplantae</taxon>
        <taxon>Streptophyta</taxon>
        <taxon>Embryophyta</taxon>
        <taxon>Tracheophyta</taxon>
        <taxon>Spermatophyta</taxon>
        <taxon>Magnoliopsida</taxon>
        <taxon>Liliopsida</taxon>
        <taxon>Poales</taxon>
        <taxon>Poaceae</taxon>
        <taxon>BOP clade</taxon>
        <taxon>Oryzoideae</taxon>
        <taxon>Oryzeae</taxon>
        <taxon>Oryzinae</taxon>
        <taxon>Oryza</taxon>
    </lineage>
</organism>
<accession>A0A0E0NY21</accession>
<dbReference type="Proteomes" id="UP000008022">
    <property type="component" value="Unassembled WGS sequence"/>
</dbReference>
<sequence>MEIIYNLRVTNAWWGVSVCAVTGADRVLETGKLARCVETVMVETEAAGHRRSPELGSVEGEAPWPRVACGTTKK</sequence>
<dbReference type="AlphaFoldDB" id="A0A0E0NY21"/>
<keyword evidence="2" id="KW-1185">Reference proteome</keyword>
<dbReference type="EnsemblPlants" id="ORUFI03G26390.1">
    <property type="protein sequence ID" value="ORUFI03G26390.1"/>
    <property type="gene ID" value="ORUFI03G26390"/>
</dbReference>